<proteinExistence type="predicted"/>
<dbReference type="EMBL" id="CAXDID020000315">
    <property type="protein sequence ID" value="CAL6075573.1"/>
    <property type="molecule type" value="Genomic_DNA"/>
</dbReference>
<name>A0AA86TQJ5_9EUKA</name>
<dbReference type="AlphaFoldDB" id="A0AA86TQJ5"/>
<dbReference type="EMBL" id="CATOUU010000181">
    <property type="protein sequence ID" value="CAI9919543.1"/>
    <property type="molecule type" value="Genomic_DNA"/>
</dbReference>
<comment type="caution">
    <text evidence="1">The sequence shown here is derived from an EMBL/GenBank/DDBJ whole genome shotgun (WGS) entry which is preliminary data.</text>
</comment>
<organism evidence="1">
    <name type="scientific">Hexamita inflata</name>
    <dbReference type="NCBI Taxonomy" id="28002"/>
    <lineage>
        <taxon>Eukaryota</taxon>
        <taxon>Metamonada</taxon>
        <taxon>Diplomonadida</taxon>
        <taxon>Hexamitidae</taxon>
        <taxon>Hexamitinae</taxon>
        <taxon>Hexamita</taxon>
    </lineage>
</organism>
<evidence type="ECO:0000313" key="2">
    <source>
        <dbReference type="EMBL" id="CAL6075573.1"/>
    </source>
</evidence>
<evidence type="ECO:0000313" key="1">
    <source>
        <dbReference type="EMBL" id="CAI9919543.1"/>
    </source>
</evidence>
<keyword evidence="3" id="KW-1185">Reference proteome</keyword>
<sequence length="470" mass="55054">MIVGPTQIFLSPDQNYDFIIVKTSENSYSCVSDFEDIEDQEYQYQTIYEFMSSTKIDENVIDSILYMMPLNESIQIITHSSVPELFMSGLQCGLNRLQIDYKIQGFEHLAVKLVLKTCSFQSEEVIMKESLSTLKIFVEQLGSVVRPYTLLKLFSEDQTLYRQIFKLKYYVDDYFDEPYILIDNKQKSVRDLLKLNENLEFSDNGAIIIEQQQRCKYKDREYMYVKLEENFDIKIHQQIGGIQIIKQFTINCDKYALVDNFSSQSEFKDVKAVALQLLKIIQKLHQFDLYLLDLPKVQNFNFVLCPDQYASIDSEFGSPIFDVFMQFAETYCSDFEISQLDTIYESSQSFEAKFAQFSQSAFVLTNQQKQSFLMRVHVKYGGDRALKQALLNYSMNIIPIYINQLLKFIQDKIEQDTYPDRDMKTLLRVIRDINAHPELKVKIIVPDYIVDTVYEIIWDAITNSVLKTGF</sequence>
<evidence type="ECO:0000313" key="3">
    <source>
        <dbReference type="Proteomes" id="UP001642409"/>
    </source>
</evidence>
<accession>A0AA86TQJ5</accession>
<protein>
    <submittedName>
        <fullName evidence="2">Hypothetical_protein</fullName>
    </submittedName>
</protein>
<gene>
    <name evidence="2" type="ORF">HINF_LOCUS57271</name>
    <name evidence="1" type="ORF">HINF_LOCUS7188</name>
</gene>
<reference evidence="1" key="1">
    <citation type="submission" date="2023-06" db="EMBL/GenBank/DDBJ databases">
        <authorList>
            <person name="Kurt Z."/>
        </authorList>
    </citation>
    <scope>NUCLEOTIDE SEQUENCE</scope>
</reference>
<dbReference type="Proteomes" id="UP001642409">
    <property type="component" value="Unassembled WGS sequence"/>
</dbReference>
<reference evidence="2 3" key="2">
    <citation type="submission" date="2024-07" db="EMBL/GenBank/DDBJ databases">
        <authorList>
            <person name="Akdeniz Z."/>
        </authorList>
    </citation>
    <scope>NUCLEOTIDE SEQUENCE [LARGE SCALE GENOMIC DNA]</scope>
</reference>